<dbReference type="OrthoDB" id="2246127at2759"/>
<dbReference type="PANTHER" id="PTHR31912">
    <property type="entry name" value="IP13529P"/>
    <property type="match status" value="1"/>
</dbReference>
<dbReference type="EMBL" id="KN837108">
    <property type="protein sequence ID" value="KIJ46219.1"/>
    <property type="molecule type" value="Genomic_DNA"/>
</dbReference>
<feature type="region of interest" description="Disordered" evidence="1">
    <location>
        <begin position="687"/>
        <end position="760"/>
    </location>
</feature>
<keyword evidence="3" id="KW-1185">Reference proteome</keyword>
<accession>A0A0C9VGQ8</accession>
<dbReference type="AlphaFoldDB" id="A0A0C9VGQ8"/>
<sequence>MPGSFLYHGTNISPCTHRMEEKPFRVFIRGVGSKDVTLWDTVGKIYAQLRRLRLIPKAFDGAIEPILYYDACCASPLNHSMTMRQLGIGDLSVLQLRYRLPGGSNKGLWDIMGGRPPKGNGTNSVQQASSSSRITHFPSEHPERWLPASKDGQWLCRVCGNNKIYTTNYILLHEKRDNHQLKLDKYLVDLQDRQEAYRSRLELQGHAHGFLSSMVMRIPLNSHQSTTVGAAPMDIDSTSIDWEGEGMDHNHELLPTLEEQRLMAAEEELKKYMIDDGAFYWSSDDEEAEIDVEDSENESEPQIQPDGAPLAIGARRRRAKLKLGENKEWYPWPDKESCVIDVLRHIPRCAFSDSQHGALEWAFAALGVSNIPSARVAKDIDKALQASCGITSKRYEGGLGHIYYANDLSGIIAQEMANPIVRPHLRFYPEDSGKKLAEAIQGRRWLYEMDDECLTPMIRIGKQDYFVFEPTLVGGHQAVVPHRFFIRDGKFHMRVWALEEDKAANGWIVRKDRESELPASTLLVGWPDFVQTFANRHLTDPCNIIGVRNQWRKQAHGSRVLSFPVWLYCDDTSGNSSKKWNKHNSFLFTAAGLPRKHVQREYNIHFLSTSNIAPPLEMMDGIVQQFEECQKKGIWAWDCVEKCPVLVVPWVFALLGDNPMQSEMACHRGLMAKFFCRICWVQGHEKDEGEKEKSKRNGAGVPSYSQAGSESEGSVSELGDDGASETDIEVEGEPSQEGVLDESTGVTKLNGKKKKAESKEQMIKRVTRFMEKSRARTAVESQTHLQTIFKKGAEVYGKTKSENTATKTGMKDTYMLHFLEKIWAASKPARGSSSKVNAIATVLKTLPHNIFSPVWRMKGLDPNSDTPVEILHVILLGFVKYLWRDAIKRLSKDQKPILMARLSSVSVDGLGIPPLAGKTLVTYAGSLTGRDFRAIVQVAPFCLYGLIPEECLQTWIALSRLVPLVWQPEIEDVDEHLKKLQDAIDHFLNCTVNWTPRWFNKPKFHILLHLPDHIKRFGPASLFATEGFESFNAVIRSFSIHSNRQAPSRDIARGFARGNRLRHMLSGGFFLPKFDIIPGNQINQQNNIPPETGWRAIGVQPRLLTNLRNFAPEMFGMPIEVEDMKAGRCEKLSAEIDFDSTQSSQATAAWVAPEHGTGKIRTAEKAYLQNLDLCRLGS</sequence>
<dbReference type="HOGENOM" id="CLU_004591_2_1_1"/>
<protein>
    <submittedName>
        <fullName evidence="2">Uncharacterized protein</fullName>
    </submittedName>
</protein>
<feature type="region of interest" description="Disordered" evidence="1">
    <location>
        <begin position="290"/>
        <end position="309"/>
    </location>
</feature>
<organism evidence="2 3">
    <name type="scientific">Sphaerobolus stellatus (strain SS14)</name>
    <dbReference type="NCBI Taxonomy" id="990650"/>
    <lineage>
        <taxon>Eukaryota</taxon>
        <taxon>Fungi</taxon>
        <taxon>Dikarya</taxon>
        <taxon>Basidiomycota</taxon>
        <taxon>Agaricomycotina</taxon>
        <taxon>Agaricomycetes</taxon>
        <taxon>Phallomycetidae</taxon>
        <taxon>Geastrales</taxon>
        <taxon>Sphaerobolaceae</taxon>
        <taxon>Sphaerobolus</taxon>
    </lineage>
</organism>
<reference evidence="2 3" key="1">
    <citation type="submission" date="2014-06" db="EMBL/GenBank/DDBJ databases">
        <title>Evolutionary Origins and Diversification of the Mycorrhizal Mutualists.</title>
        <authorList>
            <consortium name="DOE Joint Genome Institute"/>
            <consortium name="Mycorrhizal Genomics Consortium"/>
            <person name="Kohler A."/>
            <person name="Kuo A."/>
            <person name="Nagy L.G."/>
            <person name="Floudas D."/>
            <person name="Copeland A."/>
            <person name="Barry K.W."/>
            <person name="Cichocki N."/>
            <person name="Veneault-Fourrey C."/>
            <person name="LaButti K."/>
            <person name="Lindquist E.A."/>
            <person name="Lipzen A."/>
            <person name="Lundell T."/>
            <person name="Morin E."/>
            <person name="Murat C."/>
            <person name="Riley R."/>
            <person name="Ohm R."/>
            <person name="Sun H."/>
            <person name="Tunlid A."/>
            <person name="Henrissat B."/>
            <person name="Grigoriev I.V."/>
            <person name="Hibbett D.S."/>
            <person name="Martin F."/>
        </authorList>
    </citation>
    <scope>NUCLEOTIDE SEQUENCE [LARGE SCALE GENOMIC DNA]</scope>
    <source>
        <strain evidence="2 3">SS14</strain>
    </source>
</reference>
<dbReference type="PANTHER" id="PTHR31912:SF34">
    <property type="entry name" value="NOTOCHORD-RELATED PROTEIN"/>
    <property type="match status" value="1"/>
</dbReference>
<feature type="compositionally biased region" description="Low complexity" evidence="1">
    <location>
        <begin position="708"/>
        <end position="717"/>
    </location>
</feature>
<dbReference type="Proteomes" id="UP000054279">
    <property type="component" value="Unassembled WGS sequence"/>
</dbReference>
<feature type="compositionally biased region" description="Acidic residues" evidence="1">
    <location>
        <begin position="718"/>
        <end position="734"/>
    </location>
</feature>
<proteinExistence type="predicted"/>
<evidence type="ECO:0000313" key="2">
    <source>
        <dbReference type="EMBL" id="KIJ46219.1"/>
    </source>
</evidence>
<feature type="compositionally biased region" description="Acidic residues" evidence="1">
    <location>
        <begin position="290"/>
        <end position="299"/>
    </location>
</feature>
<evidence type="ECO:0000313" key="3">
    <source>
        <dbReference type="Proteomes" id="UP000054279"/>
    </source>
</evidence>
<evidence type="ECO:0000256" key="1">
    <source>
        <dbReference type="SAM" id="MobiDB-lite"/>
    </source>
</evidence>
<gene>
    <name evidence="2" type="ORF">M422DRAFT_250259</name>
</gene>
<name>A0A0C9VGQ8_SPHS4</name>